<dbReference type="InterPro" id="IPR018356">
    <property type="entry name" value="Tscrpt_reg_HTH_DeoR_CS"/>
</dbReference>
<dbReference type="SUPFAM" id="SSF100950">
    <property type="entry name" value="NagB/RpiA/CoA transferase-like"/>
    <property type="match status" value="1"/>
</dbReference>
<evidence type="ECO:0000256" key="3">
    <source>
        <dbReference type="ARBA" id="ARBA00023163"/>
    </source>
</evidence>
<dbReference type="Gene3D" id="1.10.10.10">
    <property type="entry name" value="Winged helix-like DNA-binding domain superfamily/Winged helix DNA-binding domain"/>
    <property type="match status" value="1"/>
</dbReference>
<dbReference type="Proteomes" id="UP000446348">
    <property type="component" value="Unassembled WGS sequence"/>
</dbReference>
<sequence length="258" mass="28818">MYNIERKALIVSLLKKDSKVSVNQLAQMLEISKETVRRDLRELEQEGLIQRTHGGAVLETSGGNTSEYPFKMREIQNYEEKAKICKAAAQLIEDGDTIFIDNSSTTISLIKNINPAYQVTVITNSIKLLIESVNVNNPNLVMISLGGIFRAKNLSLTGILANEWVHNFRPNKAFLSCRAIRPESGFTDGSIYEVDTKRAMIDNAQHVYVLADHSKFHEQGAVYLTDFSKVELVITDDGADEESLRMLGLRGVKTHVAC</sequence>
<dbReference type="InterPro" id="IPR036388">
    <property type="entry name" value="WH-like_DNA-bd_sf"/>
</dbReference>
<dbReference type="PROSITE" id="PS51000">
    <property type="entry name" value="HTH_DEOR_2"/>
    <property type="match status" value="1"/>
</dbReference>
<evidence type="ECO:0000313" key="7">
    <source>
        <dbReference type="Proteomes" id="UP000446348"/>
    </source>
</evidence>
<evidence type="ECO:0000313" key="5">
    <source>
        <dbReference type="EMBL" id="NBI79528.1"/>
    </source>
</evidence>
<dbReference type="EMBL" id="QXWZ01000021">
    <property type="protein sequence ID" value="NBI79528.1"/>
    <property type="molecule type" value="Genomic_DNA"/>
</dbReference>
<keyword evidence="3" id="KW-0804">Transcription</keyword>
<dbReference type="InterPro" id="IPR037171">
    <property type="entry name" value="NagB/RpiA_transferase-like"/>
</dbReference>
<dbReference type="Pfam" id="PF08220">
    <property type="entry name" value="HTH_DeoR"/>
    <property type="match status" value="1"/>
</dbReference>
<dbReference type="InterPro" id="IPR036390">
    <property type="entry name" value="WH_DNA-bd_sf"/>
</dbReference>
<name>A0A845RKU2_9FIRM</name>
<organism evidence="5 7">
    <name type="scientific">Anaerotruncus colihominis</name>
    <dbReference type="NCBI Taxonomy" id="169435"/>
    <lineage>
        <taxon>Bacteria</taxon>
        <taxon>Bacillati</taxon>
        <taxon>Bacillota</taxon>
        <taxon>Clostridia</taxon>
        <taxon>Eubacteriales</taxon>
        <taxon>Oscillospiraceae</taxon>
        <taxon>Anaerotruncus</taxon>
    </lineage>
</organism>
<protein>
    <submittedName>
        <fullName evidence="5">DeoR/GlpR transcriptional regulator</fullName>
    </submittedName>
</protein>
<evidence type="ECO:0000256" key="1">
    <source>
        <dbReference type="ARBA" id="ARBA00023015"/>
    </source>
</evidence>
<dbReference type="Gene3D" id="3.40.50.1360">
    <property type="match status" value="1"/>
</dbReference>
<dbReference type="SMART" id="SM01134">
    <property type="entry name" value="DeoRC"/>
    <property type="match status" value="1"/>
</dbReference>
<reference evidence="5 7" key="1">
    <citation type="submission" date="2018-08" db="EMBL/GenBank/DDBJ databases">
        <title>Murine metabolic-syndrome-specific gut microbial biobank.</title>
        <authorList>
            <person name="Liu C."/>
        </authorList>
    </citation>
    <scope>NUCLEOTIDE SEQUENCE [LARGE SCALE GENOMIC DNA]</scope>
    <source>
        <strain evidence="5 7">X69</strain>
    </source>
</reference>
<dbReference type="InterPro" id="IPR001034">
    <property type="entry name" value="DeoR_HTH"/>
</dbReference>
<keyword evidence="2" id="KW-0238">DNA-binding</keyword>
<dbReference type="SMART" id="SM00420">
    <property type="entry name" value="HTH_DEOR"/>
    <property type="match status" value="1"/>
</dbReference>
<dbReference type="AlphaFoldDB" id="A0A845RKU2"/>
<evidence type="ECO:0000313" key="6">
    <source>
        <dbReference type="EMBL" id="NDO39934.1"/>
    </source>
</evidence>
<dbReference type="RefSeq" id="WP_160210276.1">
    <property type="nucleotide sequence ID" value="NZ_CASBEY010000006.1"/>
</dbReference>
<keyword evidence="1" id="KW-0805">Transcription regulation</keyword>
<proteinExistence type="predicted"/>
<dbReference type="InterPro" id="IPR014036">
    <property type="entry name" value="DeoR-like_C"/>
</dbReference>
<dbReference type="Proteomes" id="UP000462501">
    <property type="component" value="Unassembled WGS sequence"/>
</dbReference>
<feature type="domain" description="HTH deoR-type" evidence="4">
    <location>
        <begin position="3"/>
        <end position="58"/>
    </location>
</feature>
<gene>
    <name evidence="5" type="ORF">D3Z39_11745</name>
    <name evidence="6" type="ORF">FMM72_11925</name>
</gene>
<dbReference type="GO" id="GO:0003700">
    <property type="term" value="F:DNA-binding transcription factor activity"/>
    <property type="evidence" value="ECO:0007669"/>
    <property type="project" value="InterPro"/>
</dbReference>
<comment type="caution">
    <text evidence="5">The sequence shown here is derived from an EMBL/GenBank/DDBJ whole genome shotgun (WGS) entry which is preliminary data.</text>
</comment>
<evidence type="ECO:0000313" key="8">
    <source>
        <dbReference type="Proteomes" id="UP000462501"/>
    </source>
</evidence>
<reference evidence="6 8" key="2">
    <citation type="submission" date="2019-06" db="EMBL/GenBank/DDBJ databases">
        <title>Draft genome sequences of 15 bacterial species constituting the stable defined intestinal microbiota of the GM15 gnotobiotic mouse model.</title>
        <authorList>
            <person name="Elie C."/>
            <person name="Mathieu A."/>
            <person name="Saliou A."/>
            <person name="Darnaud M."/>
            <person name="Leulier F."/>
            <person name="Tamellini A."/>
        </authorList>
    </citation>
    <scope>NUCLEOTIDE SEQUENCE [LARGE SCALE GENOMIC DNA]</scope>
    <source>
        <strain evidence="6 8">JM4-15</strain>
    </source>
</reference>
<dbReference type="OrthoDB" id="9797223at2"/>
<dbReference type="GO" id="GO:0003677">
    <property type="term" value="F:DNA binding"/>
    <property type="evidence" value="ECO:0007669"/>
    <property type="project" value="UniProtKB-KW"/>
</dbReference>
<accession>A0A845RKU2</accession>
<dbReference type="SUPFAM" id="SSF46785">
    <property type="entry name" value="Winged helix' DNA-binding domain"/>
    <property type="match status" value="1"/>
</dbReference>
<dbReference type="PRINTS" id="PR00037">
    <property type="entry name" value="HTHLACR"/>
</dbReference>
<evidence type="ECO:0000256" key="2">
    <source>
        <dbReference type="ARBA" id="ARBA00023125"/>
    </source>
</evidence>
<dbReference type="Pfam" id="PF00455">
    <property type="entry name" value="DeoRC"/>
    <property type="match status" value="1"/>
</dbReference>
<dbReference type="PANTHER" id="PTHR30363:SF44">
    <property type="entry name" value="AGA OPERON TRANSCRIPTIONAL REPRESSOR-RELATED"/>
    <property type="match status" value="1"/>
</dbReference>
<dbReference type="InterPro" id="IPR050313">
    <property type="entry name" value="Carb_Metab_HTH_regulators"/>
</dbReference>
<evidence type="ECO:0000259" key="4">
    <source>
        <dbReference type="PROSITE" id="PS51000"/>
    </source>
</evidence>
<dbReference type="PANTHER" id="PTHR30363">
    <property type="entry name" value="HTH-TYPE TRANSCRIPTIONAL REGULATOR SRLR-RELATED"/>
    <property type="match status" value="1"/>
</dbReference>
<dbReference type="EMBL" id="VIQT01000016">
    <property type="protein sequence ID" value="NDO39934.1"/>
    <property type="molecule type" value="Genomic_DNA"/>
</dbReference>
<dbReference type="PROSITE" id="PS00894">
    <property type="entry name" value="HTH_DEOR_1"/>
    <property type="match status" value="1"/>
</dbReference>